<evidence type="ECO:0000313" key="1">
    <source>
        <dbReference type="EMBL" id="WNM40948.1"/>
    </source>
</evidence>
<dbReference type="EMBL" id="CP134876">
    <property type="protein sequence ID" value="WNM40948.1"/>
    <property type="molecule type" value="Genomic_DNA"/>
</dbReference>
<sequence>MAVVVLPEVHQELRVSQSLLLEVRSGDGRLPAAMAAVRDALLRLEAPGVDGGAERVAFLPPPVPLPGRQLLAVDFGSLPDEQVLAVPDLLVAELRRAGVGDAEVGVAHPGDLDNRPGLAPAVRAYLRGPVAAPFGDAPAGPPVALLDIAADWVVGRGVGQLSLVVFGVETALPAETASGVARSALATPGQATTVSLIADGAPVAAASVGTSMRDAARAAALTLAPATPENMRELRTLLRAHADAVVWAGVAAEPDARRLLAHGWAPQVEPGQAPPPDVAVLADVLVPEAMWYQILSAGHLERLGGPPPGAVPLPGARVELTVGEPEQWLPGHPDAAAVRRRARDLLAACLVDQGQAGGMMAARMRR</sequence>
<name>A0ABZ0A043_9ACTN</name>
<organism evidence="1 2">
    <name type="scientific">Micromonospora halotolerans</name>
    <dbReference type="NCBI Taxonomy" id="709879"/>
    <lineage>
        <taxon>Bacteria</taxon>
        <taxon>Bacillati</taxon>
        <taxon>Actinomycetota</taxon>
        <taxon>Actinomycetes</taxon>
        <taxon>Micromonosporales</taxon>
        <taxon>Micromonosporaceae</taxon>
        <taxon>Micromonospora</taxon>
    </lineage>
</organism>
<proteinExistence type="predicted"/>
<gene>
    <name evidence="1" type="ORF">RMN56_06240</name>
</gene>
<dbReference type="RefSeq" id="WP_313722884.1">
    <property type="nucleotide sequence ID" value="NZ_CP134876.1"/>
</dbReference>
<reference evidence="1 2" key="1">
    <citation type="submission" date="2023-09" db="EMBL/GenBank/DDBJ databases">
        <title>Micromonospora halotolerans DSM 45598 genome sequence.</title>
        <authorList>
            <person name="Mo P."/>
        </authorList>
    </citation>
    <scope>NUCLEOTIDE SEQUENCE [LARGE SCALE GENOMIC DNA]</scope>
    <source>
        <strain evidence="1 2">DSM 45598</strain>
    </source>
</reference>
<dbReference type="Proteomes" id="UP001303001">
    <property type="component" value="Chromosome"/>
</dbReference>
<protein>
    <submittedName>
        <fullName evidence="1">Uncharacterized protein</fullName>
    </submittedName>
</protein>
<evidence type="ECO:0000313" key="2">
    <source>
        <dbReference type="Proteomes" id="UP001303001"/>
    </source>
</evidence>
<keyword evidence="2" id="KW-1185">Reference proteome</keyword>
<accession>A0ABZ0A043</accession>